<proteinExistence type="evidence at transcript level"/>
<protein>
    <submittedName>
        <fullName evidence="9">WRKY transcription factor 49-like</fullName>
    </submittedName>
</protein>
<keyword evidence="3" id="KW-0805">Transcription regulation</keyword>
<evidence type="ECO:0000256" key="5">
    <source>
        <dbReference type="ARBA" id="ARBA00023163"/>
    </source>
</evidence>
<reference evidence="9" key="2">
    <citation type="submission" date="2017-02" db="EMBL/GenBank/DDBJ databases">
        <authorList>
            <person name="Peterson S.W."/>
        </authorList>
    </citation>
    <scope>NUCLEOTIDE SEQUENCE</scope>
</reference>
<dbReference type="GO" id="GO:0003700">
    <property type="term" value="F:DNA-binding transcription factor activity"/>
    <property type="evidence" value="ECO:0007669"/>
    <property type="project" value="InterPro"/>
</dbReference>
<dbReference type="Pfam" id="PF03106">
    <property type="entry name" value="WRKY"/>
    <property type="match status" value="1"/>
</dbReference>
<dbReference type="PANTHER" id="PTHR31221:SF42">
    <property type="entry name" value="WRKY TRANSCRIPTION FACTOR 49-RELATED"/>
    <property type="match status" value="1"/>
</dbReference>
<dbReference type="FunFam" id="2.20.25.80:FF:000006">
    <property type="entry name" value="WRKY transcription factor"/>
    <property type="match status" value="1"/>
</dbReference>
<name>A0A2P1JMM4_9ASPA</name>
<evidence type="ECO:0000313" key="9">
    <source>
        <dbReference type="EMBL" id="AVO00693.1"/>
    </source>
</evidence>
<keyword evidence="5" id="KW-0804">Transcription</keyword>
<dbReference type="Gene3D" id="2.20.25.80">
    <property type="entry name" value="WRKY domain"/>
    <property type="match status" value="1"/>
</dbReference>
<sequence>MEDVLDESEMNWLESLEEELIMQEVINDAQQVPRMAPRLTATEPEPEVRSEELANMLVSKVYSGPTIVDIESALSLSCSSDKHGGGRHFRDGLTEKGSSAYKMDKYTLRIKTCVNGVADDGYKWRKYGQKLIKNSPNPRSYYRCTNPRCNAKKQVERSTEDPGMVIVTYEGLHLHYTYSHFLLSQKYDKHAATLNAAKKPKLQAELPAQESEEQQHKQPLAQGQKNREQPLQKKILRAGESHEEFYLEDILLQNAPLREKNIQNGVLSDVQRPQGMLEDVVPLMVRKPCNSATPSNEPSYSSQESSPSRYYSLFLSPSSPQIDMGILSSTL</sequence>
<keyword evidence="4" id="KW-0238">DNA-binding</keyword>
<dbReference type="AlphaFoldDB" id="A0A2P1JMM4"/>
<evidence type="ECO:0000256" key="6">
    <source>
        <dbReference type="ARBA" id="ARBA00023242"/>
    </source>
</evidence>
<dbReference type="PANTHER" id="PTHR31221">
    <property type="entry name" value="WRKY TRANSCRIPTION FACTOR PROTEIN 1-RELATED"/>
    <property type="match status" value="1"/>
</dbReference>
<evidence type="ECO:0000256" key="3">
    <source>
        <dbReference type="ARBA" id="ARBA00023015"/>
    </source>
</evidence>
<dbReference type="SMART" id="SM00774">
    <property type="entry name" value="WRKY"/>
    <property type="match status" value="1"/>
</dbReference>
<keyword evidence="2" id="KW-0677">Repeat</keyword>
<dbReference type="InterPro" id="IPR044810">
    <property type="entry name" value="WRKY_plant"/>
</dbReference>
<comment type="subcellular location">
    <subcellularLocation>
        <location evidence="1">Nucleus</location>
    </subcellularLocation>
</comment>
<reference evidence="9" key="1">
    <citation type="journal article" date="2015" name="PLoS ONE">
        <title>Transcriptome Characterization of Cymbidium sinense 'Dharma' Using 454 Pyrosequencing and Its Application in the Identification of Genes Associated with Leaf Color Variation.</title>
        <authorList>
            <person name="Zhu G."/>
            <person name="Yang F."/>
            <person name="Shi S."/>
            <person name="Li D."/>
            <person name="Wang Z."/>
            <person name="Liu H."/>
            <person name="Huang D."/>
            <person name="Wang C."/>
        </authorList>
    </citation>
    <scope>NUCLEOTIDE SEQUENCE</scope>
</reference>
<evidence type="ECO:0000256" key="2">
    <source>
        <dbReference type="ARBA" id="ARBA00022737"/>
    </source>
</evidence>
<evidence type="ECO:0000256" key="4">
    <source>
        <dbReference type="ARBA" id="ARBA00023125"/>
    </source>
</evidence>
<keyword evidence="6" id="KW-0539">Nucleus</keyword>
<evidence type="ECO:0000256" key="7">
    <source>
        <dbReference type="SAM" id="MobiDB-lite"/>
    </source>
</evidence>
<feature type="region of interest" description="Disordered" evidence="7">
    <location>
        <begin position="205"/>
        <end position="229"/>
    </location>
</feature>
<dbReference type="PROSITE" id="PS50811">
    <property type="entry name" value="WRKY"/>
    <property type="match status" value="1"/>
</dbReference>
<dbReference type="SUPFAM" id="SSF118290">
    <property type="entry name" value="WRKY DNA-binding domain"/>
    <property type="match status" value="1"/>
</dbReference>
<evidence type="ECO:0000256" key="1">
    <source>
        <dbReference type="ARBA" id="ARBA00004123"/>
    </source>
</evidence>
<dbReference type="InterPro" id="IPR036576">
    <property type="entry name" value="WRKY_dom_sf"/>
</dbReference>
<feature type="domain" description="WRKY" evidence="8">
    <location>
        <begin position="113"/>
        <end position="178"/>
    </location>
</feature>
<accession>A0A2P1JMM4</accession>
<dbReference type="GO" id="GO:0043565">
    <property type="term" value="F:sequence-specific DNA binding"/>
    <property type="evidence" value="ECO:0007669"/>
    <property type="project" value="InterPro"/>
</dbReference>
<organism evidence="9">
    <name type="scientific">Cymbidium sinense</name>
    <dbReference type="NCBI Taxonomy" id="112615"/>
    <lineage>
        <taxon>Eukaryota</taxon>
        <taxon>Viridiplantae</taxon>
        <taxon>Streptophyta</taxon>
        <taxon>Embryophyta</taxon>
        <taxon>Tracheophyta</taxon>
        <taxon>Spermatophyta</taxon>
        <taxon>Magnoliopsida</taxon>
        <taxon>Liliopsida</taxon>
        <taxon>Asparagales</taxon>
        <taxon>Orchidaceae</taxon>
        <taxon>Epidendroideae</taxon>
        <taxon>Cymbidieae</taxon>
        <taxon>Cymbidiinae</taxon>
        <taxon>Cymbidium</taxon>
    </lineage>
</organism>
<evidence type="ECO:0000259" key="8">
    <source>
        <dbReference type="PROSITE" id="PS50811"/>
    </source>
</evidence>
<dbReference type="GO" id="GO:0005634">
    <property type="term" value="C:nucleus"/>
    <property type="evidence" value="ECO:0007669"/>
    <property type="project" value="UniProtKB-SubCell"/>
</dbReference>
<dbReference type="InterPro" id="IPR003657">
    <property type="entry name" value="WRKY_dom"/>
</dbReference>
<dbReference type="EMBL" id="KY640221">
    <property type="protein sequence ID" value="AVO00693.1"/>
    <property type="molecule type" value="mRNA"/>
</dbReference>